<evidence type="ECO:0000256" key="1">
    <source>
        <dbReference type="SAM" id="MobiDB-lite"/>
    </source>
</evidence>
<accession>A0A2G5C9L2</accession>
<dbReference type="OrthoDB" id="5516192at2759"/>
<sequence>MSSTTSPRPVPRRESPWGVPEGAPEPKAHRCNDRMEDIIQACFEGNPFKTVPGPFKLFWRCMRSKPGCVSSFFLWRHFFFFCVCVCVCEIYDINATNYDNRNEMKGFFNWGYPLVYTLDCMFD</sequence>
<dbReference type="EMBL" id="KZ305094">
    <property type="protein sequence ID" value="PIA27527.1"/>
    <property type="molecule type" value="Genomic_DNA"/>
</dbReference>
<feature type="region of interest" description="Disordered" evidence="1">
    <location>
        <begin position="1"/>
        <end position="29"/>
    </location>
</feature>
<dbReference type="Proteomes" id="UP000230069">
    <property type="component" value="Unassembled WGS sequence"/>
</dbReference>
<dbReference type="AlphaFoldDB" id="A0A2G5C9L2"/>
<dbReference type="PANTHER" id="PTHR36706">
    <property type="entry name" value="UNNAMED PRODUCT"/>
    <property type="match status" value="1"/>
</dbReference>
<protein>
    <submittedName>
        <fullName evidence="2">Uncharacterized protein</fullName>
    </submittedName>
</protein>
<dbReference type="InParanoid" id="A0A2G5C9L2"/>
<organism evidence="2 3">
    <name type="scientific">Aquilegia coerulea</name>
    <name type="common">Rocky mountain columbine</name>
    <dbReference type="NCBI Taxonomy" id="218851"/>
    <lineage>
        <taxon>Eukaryota</taxon>
        <taxon>Viridiplantae</taxon>
        <taxon>Streptophyta</taxon>
        <taxon>Embryophyta</taxon>
        <taxon>Tracheophyta</taxon>
        <taxon>Spermatophyta</taxon>
        <taxon>Magnoliopsida</taxon>
        <taxon>Ranunculales</taxon>
        <taxon>Ranunculaceae</taxon>
        <taxon>Thalictroideae</taxon>
        <taxon>Aquilegia</taxon>
    </lineage>
</organism>
<reference evidence="2 3" key="1">
    <citation type="submission" date="2017-09" db="EMBL/GenBank/DDBJ databases">
        <title>WGS assembly of Aquilegia coerulea Goldsmith.</title>
        <authorList>
            <person name="Hodges S."/>
            <person name="Kramer E."/>
            <person name="Nordborg M."/>
            <person name="Tomkins J."/>
            <person name="Borevitz J."/>
            <person name="Derieg N."/>
            <person name="Yan J."/>
            <person name="Mihaltcheva S."/>
            <person name="Hayes R.D."/>
            <person name="Rokhsar D."/>
        </authorList>
    </citation>
    <scope>NUCLEOTIDE SEQUENCE [LARGE SCALE GENOMIC DNA]</scope>
    <source>
        <strain evidence="3">cv. Goldsmith</strain>
    </source>
</reference>
<name>A0A2G5C9L2_AQUCA</name>
<proteinExistence type="predicted"/>
<keyword evidence="3" id="KW-1185">Reference proteome</keyword>
<gene>
    <name evidence="2" type="ORF">AQUCO_07700063v1</name>
</gene>
<evidence type="ECO:0000313" key="2">
    <source>
        <dbReference type="EMBL" id="PIA27527.1"/>
    </source>
</evidence>
<dbReference type="STRING" id="218851.A0A2G5C9L2"/>
<evidence type="ECO:0000313" key="3">
    <source>
        <dbReference type="Proteomes" id="UP000230069"/>
    </source>
</evidence>